<reference evidence="3" key="1">
    <citation type="submission" date="2022-01" db="EMBL/GenBank/DDBJ databases">
        <title>Nocardioidaceae gen. sp. A5X3R13.</title>
        <authorList>
            <person name="Lopez Marin M.A."/>
            <person name="Uhlik O."/>
        </authorList>
    </citation>
    <scope>NUCLEOTIDE SEQUENCE</scope>
    <source>
        <strain evidence="3">A5X3R13</strain>
    </source>
</reference>
<dbReference type="PRINTS" id="PR00040">
    <property type="entry name" value="HTHMERR"/>
</dbReference>
<dbReference type="PANTHER" id="PTHR30204">
    <property type="entry name" value="REDOX-CYCLING DRUG-SENSING TRANSCRIPTIONAL ACTIVATOR SOXR"/>
    <property type="match status" value="1"/>
</dbReference>
<proteinExistence type="predicted"/>
<dbReference type="AlphaFoldDB" id="A0AA46TIK8"/>
<evidence type="ECO:0000313" key="3">
    <source>
        <dbReference type="EMBL" id="UYM05920.1"/>
    </source>
</evidence>
<dbReference type="PROSITE" id="PS50937">
    <property type="entry name" value="HTH_MERR_2"/>
    <property type="match status" value="1"/>
</dbReference>
<dbReference type="Proteomes" id="UP001164390">
    <property type="component" value="Chromosome"/>
</dbReference>
<dbReference type="KEGG" id="sgrg:L0C25_02275"/>
<dbReference type="Gene3D" id="1.10.1660.10">
    <property type="match status" value="1"/>
</dbReference>
<dbReference type="RefSeq" id="WP_271634764.1">
    <property type="nucleotide sequence ID" value="NZ_CP094970.1"/>
</dbReference>
<sequence length="118" mass="13360">MRIGELGHASGVSPRSLRYYEEQGLIRSERTASGWRDFDDSAVERVVMIQHLFAAGLRSATISQLLPCLEAPPEERTDVMGQLLAHEVERLEAKRRDIDRELDTLRALRRESAPTSQS</sequence>
<dbReference type="EMBL" id="CP094970">
    <property type="protein sequence ID" value="UYM05920.1"/>
    <property type="molecule type" value="Genomic_DNA"/>
</dbReference>
<dbReference type="InterPro" id="IPR000551">
    <property type="entry name" value="MerR-type_HTH_dom"/>
</dbReference>
<dbReference type="SMART" id="SM00422">
    <property type="entry name" value="HTH_MERR"/>
    <property type="match status" value="1"/>
</dbReference>
<dbReference type="PANTHER" id="PTHR30204:SF97">
    <property type="entry name" value="MERR FAMILY REGULATORY PROTEIN"/>
    <property type="match status" value="1"/>
</dbReference>
<name>A0AA46TIK8_9ACTN</name>
<gene>
    <name evidence="3" type="ORF">L0C25_02275</name>
</gene>
<feature type="domain" description="HTH merR-type" evidence="2">
    <location>
        <begin position="1"/>
        <end position="68"/>
    </location>
</feature>
<keyword evidence="1" id="KW-0238">DNA-binding</keyword>
<evidence type="ECO:0000313" key="4">
    <source>
        <dbReference type="Proteomes" id="UP001164390"/>
    </source>
</evidence>
<dbReference type="Pfam" id="PF13411">
    <property type="entry name" value="MerR_1"/>
    <property type="match status" value="1"/>
</dbReference>
<evidence type="ECO:0000256" key="1">
    <source>
        <dbReference type="ARBA" id="ARBA00023125"/>
    </source>
</evidence>
<dbReference type="InterPro" id="IPR047057">
    <property type="entry name" value="MerR_fam"/>
</dbReference>
<dbReference type="GO" id="GO:0003700">
    <property type="term" value="F:DNA-binding transcription factor activity"/>
    <property type="evidence" value="ECO:0007669"/>
    <property type="project" value="InterPro"/>
</dbReference>
<dbReference type="GO" id="GO:0003677">
    <property type="term" value="F:DNA binding"/>
    <property type="evidence" value="ECO:0007669"/>
    <property type="project" value="UniProtKB-KW"/>
</dbReference>
<organism evidence="3 4">
    <name type="scientific">Solicola gregarius</name>
    <dbReference type="NCBI Taxonomy" id="2908642"/>
    <lineage>
        <taxon>Bacteria</taxon>
        <taxon>Bacillati</taxon>
        <taxon>Actinomycetota</taxon>
        <taxon>Actinomycetes</taxon>
        <taxon>Propionibacteriales</taxon>
        <taxon>Nocardioidaceae</taxon>
        <taxon>Solicola</taxon>
    </lineage>
</organism>
<accession>A0AA46TIK8</accession>
<protein>
    <submittedName>
        <fullName evidence="3">MerR family transcriptional regulator</fullName>
    </submittedName>
</protein>
<dbReference type="InterPro" id="IPR009061">
    <property type="entry name" value="DNA-bd_dom_put_sf"/>
</dbReference>
<dbReference type="SUPFAM" id="SSF46955">
    <property type="entry name" value="Putative DNA-binding domain"/>
    <property type="match status" value="1"/>
</dbReference>
<keyword evidence="4" id="KW-1185">Reference proteome</keyword>
<evidence type="ECO:0000259" key="2">
    <source>
        <dbReference type="PROSITE" id="PS50937"/>
    </source>
</evidence>